<gene>
    <name evidence="3" type="ORF">V3330_17470</name>
</gene>
<evidence type="ECO:0000259" key="1">
    <source>
        <dbReference type="Pfam" id="PF18739"/>
    </source>
</evidence>
<dbReference type="InterPro" id="IPR041223">
    <property type="entry name" value="ApeA_NTD"/>
</dbReference>
<name>A0AAW9RMA6_9GAMM</name>
<dbReference type="InterPro" id="IPR041229">
    <property type="entry name" value="HEPN_Apea"/>
</dbReference>
<proteinExistence type="predicted"/>
<dbReference type="Proteomes" id="UP001359886">
    <property type="component" value="Unassembled WGS sequence"/>
</dbReference>
<keyword evidence="4" id="KW-1185">Reference proteome</keyword>
<accession>A0AAW9RMA6</accession>
<protein>
    <submittedName>
        <fullName evidence="3">HEPN domain-containing protein</fullName>
    </submittedName>
</protein>
<dbReference type="Pfam" id="PF18862">
    <property type="entry name" value="ApeA_NTD1"/>
    <property type="match status" value="1"/>
</dbReference>
<organism evidence="3 4">
    <name type="scientific">Elongatibacter sediminis</name>
    <dbReference type="NCBI Taxonomy" id="3119006"/>
    <lineage>
        <taxon>Bacteria</taxon>
        <taxon>Pseudomonadati</taxon>
        <taxon>Pseudomonadota</taxon>
        <taxon>Gammaproteobacteria</taxon>
        <taxon>Chromatiales</taxon>
        <taxon>Wenzhouxiangellaceae</taxon>
        <taxon>Elongatibacter</taxon>
    </lineage>
</organism>
<dbReference type="Pfam" id="PF18739">
    <property type="entry name" value="HEPN_Apea"/>
    <property type="match status" value="1"/>
</dbReference>
<evidence type="ECO:0000313" key="3">
    <source>
        <dbReference type="EMBL" id="MEJ8569420.1"/>
    </source>
</evidence>
<feature type="domain" description="ApeA N-terminal" evidence="2">
    <location>
        <begin position="10"/>
        <end position="281"/>
    </location>
</feature>
<comment type="caution">
    <text evidence="3">The sequence shown here is derived from an EMBL/GenBank/DDBJ whole genome shotgun (WGS) entry which is preliminary data.</text>
</comment>
<evidence type="ECO:0000313" key="4">
    <source>
        <dbReference type="Proteomes" id="UP001359886"/>
    </source>
</evidence>
<feature type="domain" description="Apea-like HEPN" evidence="1">
    <location>
        <begin position="311"/>
        <end position="443"/>
    </location>
</feature>
<evidence type="ECO:0000259" key="2">
    <source>
        <dbReference type="Pfam" id="PF18862"/>
    </source>
</evidence>
<sequence length="460" mass="52589">MRIPVEHSLSGNFWLATNEGRKVPGNLTVRDGGSIELEILEAFNETGNALFDDQELPRICGLVEKEGFVTLENCFFTSSMHSFGVPAKSVIHVGQLICGVAYEKNEQILLNSFCFSVEGLDEWIGLSGISTQYHENCSEMDIKFRQINKVQYVLPSEMKLEIAYSYNLPGPPYWRETTIKQKAHLVIKSETPRQLSEFQGVVHRITNLLSLAIDETVAVDEASYTSESITDELASGKLIPRQIKLIYPSISFLQSPPRINFRSMLFRLKNIKDFNRTLKNWFEAYDVVWPSLGLYFNSRLQPNKYNEGKFLALAQGVESLHRRSADETHFADAEFDELVETLIETCPDTYKEWLKGKMTYANEIPLRKRLTRVMKPFQRHFGNAKSRSSLIAKIVDTRNYFTHWDESLKSKAASSGQLYGICLKLEAMLQLSFLAILGFDEDEIDAIVKNNHRLSQKLRL</sequence>
<reference evidence="3 4" key="1">
    <citation type="submission" date="2024-02" db="EMBL/GenBank/DDBJ databases">
        <title>A novel Wenzhouxiangellaceae bacterium, isolated from coastal sediments.</title>
        <authorList>
            <person name="Du Z.-J."/>
            <person name="Ye Y.-Q."/>
            <person name="Zhang X.-Y."/>
        </authorList>
    </citation>
    <scope>NUCLEOTIDE SEQUENCE [LARGE SCALE GENOMIC DNA]</scope>
    <source>
        <strain evidence="3 4">CH-27</strain>
    </source>
</reference>
<dbReference type="RefSeq" id="WP_354696745.1">
    <property type="nucleotide sequence ID" value="NZ_JAZHOG010000014.1"/>
</dbReference>
<dbReference type="EMBL" id="JAZHOG010000014">
    <property type="protein sequence ID" value="MEJ8569420.1"/>
    <property type="molecule type" value="Genomic_DNA"/>
</dbReference>
<dbReference type="AlphaFoldDB" id="A0AAW9RMA6"/>